<evidence type="ECO:0000259" key="2">
    <source>
        <dbReference type="Pfam" id="PF05272"/>
    </source>
</evidence>
<dbReference type="Pfam" id="PF05272">
    <property type="entry name" value="VapE-like_dom"/>
    <property type="match status" value="1"/>
</dbReference>
<name>A0A211ZRD0_9PROT</name>
<dbReference type="Proteomes" id="UP000196655">
    <property type="component" value="Unassembled WGS sequence"/>
</dbReference>
<protein>
    <recommendedName>
        <fullName evidence="2">Virulence-associated protein E-like domain-containing protein</fullName>
    </recommendedName>
</protein>
<organism evidence="3 4">
    <name type="scientific">Inquilinus limosus</name>
    <dbReference type="NCBI Taxonomy" id="171674"/>
    <lineage>
        <taxon>Bacteria</taxon>
        <taxon>Pseudomonadati</taxon>
        <taxon>Pseudomonadota</taxon>
        <taxon>Alphaproteobacteria</taxon>
        <taxon>Rhodospirillales</taxon>
        <taxon>Rhodospirillaceae</taxon>
        <taxon>Inquilinus</taxon>
    </lineage>
</organism>
<feature type="compositionally biased region" description="Basic and acidic residues" evidence="1">
    <location>
        <begin position="416"/>
        <end position="425"/>
    </location>
</feature>
<sequence length="435" mass="49159">MLMLNGHSDFAGLIGFNKMTYKPVLLRPAPSIIRSTETGEFKPRGITDNDITDIITSFQTRDDKDRVSFRRDDIGAAINRVATLHPFHPVQAYLNGLSFTGTLTDAIETAETWLIRYFGAEDTPITRTFSKRWLIGAVARAFEPGCQMDNVLMLDSAQGIDKSSMLRILGGEWFTDNLPAVNDAEDRRLSFKLRGVWIAELKERAPLLKMNDANRKAFLDRRVETPQAFYKEDVLNEPRQCVFVGTENSRDYLTDPTGNRRYWPVSVGIGPSDRRGFERDRDMILGAAVMLYQLHTEHMKENFGANGSPFQWWLTKEEDELARIVQGEYMRENPYTARIAKFLGERRKDVPLTTSEIGEHALGMLPGSVRGRLAGEIGEAMRELGYRSKKTNKWTVWEPIGGESGEPVASNVVPIRHPETRRNPDVLKGSGESGE</sequence>
<feature type="region of interest" description="Disordered" evidence="1">
    <location>
        <begin position="415"/>
        <end position="435"/>
    </location>
</feature>
<keyword evidence="4" id="KW-1185">Reference proteome</keyword>
<proteinExistence type="predicted"/>
<feature type="domain" description="Virulence-associated protein E-like" evidence="2">
    <location>
        <begin position="105"/>
        <end position="329"/>
    </location>
</feature>
<dbReference type="EMBL" id="NHON01000010">
    <property type="protein sequence ID" value="OWJ67823.1"/>
    <property type="molecule type" value="Genomic_DNA"/>
</dbReference>
<evidence type="ECO:0000256" key="1">
    <source>
        <dbReference type="SAM" id="MobiDB-lite"/>
    </source>
</evidence>
<reference evidence="4" key="1">
    <citation type="submission" date="2017-05" db="EMBL/GenBank/DDBJ databases">
        <authorList>
            <person name="Macchi M."/>
            <person name="Festa S."/>
            <person name="Coppotelli B.M."/>
            <person name="Morelli I.S."/>
        </authorList>
    </citation>
    <scope>NUCLEOTIDE SEQUENCE [LARGE SCALE GENOMIC DNA]</scope>
    <source>
        <strain evidence="4">I</strain>
    </source>
</reference>
<dbReference type="AlphaFoldDB" id="A0A211ZRD0"/>
<accession>A0A211ZRD0</accession>
<evidence type="ECO:0000313" key="3">
    <source>
        <dbReference type="EMBL" id="OWJ67823.1"/>
    </source>
</evidence>
<evidence type="ECO:0000313" key="4">
    <source>
        <dbReference type="Proteomes" id="UP000196655"/>
    </source>
</evidence>
<dbReference type="InterPro" id="IPR007936">
    <property type="entry name" value="VapE-like_dom"/>
</dbReference>
<gene>
    <name evidence="3" type="ORF">BWR60_07540</name>
</gene>
<dbReference type="PANTHER" id="PTHR34985">
    <property type="entry name" value="SLR0554 PROTEIN"/>
    <property type="match status" value="1"/>
</dbReference>
<dbReference type="PANTHER" id="PTHR34985:SF1">
    <property type="entry name" value="SLR0554 PROTEIN"/>
    <property type="match status" value="1"/>
</dbReference>
<comment type="caution">
    <text evidence="3">The sequence shown here is derived from an EMBL/GenBank/DDBJ whole genome shotgun (WGS) entry which is preliminary data.</text>
</comment>